<feature type="domain" description="C2H2-type" evidence="3">
    <location>
        <begin position="584"/>
        <end position="612"/>
    </location>
</feature>
<feature type="compositionally biased region" description="Polar residues" evidence="2">
    <location>
        <begin position="420"/>
        <end position="457"/>
    </location>
</feature>
<name>A0A1D2MGZ3_ORCCI</name>
<evidence type="ECO:0000313" key="5">
    <source>
        <dbReference type="Proteomes" id="UP000094527"/>
    </source>
</evidence>
<organism evidence="4 5">
    <name type="scientific">Orchesella cincta</name>
    <name type="common">Springtail</name>
    <name type="synonym">Podura cincta</name>
    <dbReference type="NCBI Taxonomy" id="48709"/>
    <lineage>
        <taxon>Eukaryota</taxon>
        <taxon>Metazoa</taxon>
        <taxon>Ecdysozoa</taxon>
        <taxon>Arthropoda</taxon>
        <taxon>Hexapoda</taxon>
        <taxon>Collembola</taxon>
        <taxon>Entomobryomorpha</taxon>
        <taxon>Entomobryoidea</taxon>
        <taxon>Orchesellidae</taxon>
        <taxon>Orchesellinae</taxon>
        <taxon>Orchesella</taxon>
    </lineage>
</organism>
<proteinExistence type="predicted"/>
<protein>
    <submittedName>
        <fullName evidence="4">Putative zinc finger protein</fullName>
    </submittedName>
</protein>
<dbReference type="Proteomes" id="UP000094527">
    <property type="component" value="Unassembled WGS sequence"/>
</dbReference>
<dbReference type="SMART" id="SM00355">
    <property type="entry name" value="ZnF_C2H2"/>
    <property type="match status" value="5"/>
</dbReference>
<dbReference type="GO" id="GO:0008270">
    <property type="term" value="F:zinc ion binding"/>
    <property type="evidence" value="ECO:0007669"/>
    <property type="project" value="UniProtKB-KW"/>
</dbReference>
<keyword evidence="5" id="KW-1185">Reference proteome</keyword>
<dbReference type="EMBL" id="LJIJ01001281">
    <property type="protein sequence ID" value="ODM92270.1"/>
    <property type="molecule type" value="Genomic_DNA"/>
</dbReference>
<dbReference type="PROSITE" id="PS00028">
    <property type="entry name" value="ZINC_FINGER_C2H2_1"/>
    <property type="match status" value="3"/>
</dbReference>
<keyword evidence="1" id="KW-0863">Zinc-finger</keyword>
<feature type="compositionally biased region" description="Low complexity" evidence="2">
    <location>
        <begin position="521"/>
        <end position="531"/>
    </location>
</feature>
<accession>A0A1D2MGZ3</accession>
<feature type="region of interest" description="Disordered" evidence="2">
    <location>
        <begin position="420"/>
        <end position="531"/>
    </location>
</feature>
<evidence type="ECO:0000256" key="2">
    <source>
        <dbReference type="SAM" id="MobiDB-lite"/>
    </source>
</evidence>
<comment type="caution">
    <text evidence="4">The sequence shown here is derived from an EMBL/GenBank/DDBJ whole genome shotgun (WGS) entry which is preliminary data.</text>
</comment>
<evidence type="ECO:0000313" key="4">
    <source>
        <dbReference type="EMBL" id="ODM92270.1"/>
    </source>
</evidence>
<dbReference type="STRING" id="48709.A0A1D2MGZ3"/>
<sequence length="714" mass="80672">MHIFSVLNNFKSFKMSTEKNKNVLFLNTDGVCLLCYDDCPKSMEKEDSAMQTSINFCKLISRYLGFSIEKLVETPVKHLRKCEKPDKVGVELCERCFQLALAFCNVHFQLQFHQMVLDRCIRTISEIIKESEKTAKGALFTMCKDENSLMQQKKFTRLALGNLKSAHNLRNKLQQRCLVKLETAVPIVKLKDIFGNNPPMSKPKALSTKVELETLIPSLLGCVISFWIVLSLLFFNPDEPNFNQKEKKRKKIIPPPVVQSPAEVQTFGSQYSAQVQVIATGSMEVEPIKPNATTTISNDFPPLYVQPTNQIPNPYIPHSNASTSLQQPYPYPSTSSYPPYTNTWNSYNYNYSNNGYNYNYTNYNNVNNYQGSWSPYSAPANLGCSSSSSTYMAPPSTYNNDLSQQDDANSYIYDTARSDQSYNNVQQPHNYYTPPSTSQTTKEYHQLTTPQQQTGNSVVPPHSDAFQMPGAFMGESTYSSETTPMDMEVSTSSSSSEEPNLSHHTAVPDDSQLETEENHNNHSSLPSLSSKNIGILGPGLFPEIHGKQKGRRLQTNKCCIHHGCTETFVTKGQLELHLRSHGTFKCNHCHLTFGKAHTLALHEKQRHSPPGQPFSRLVHPCTRCDSTFTSQNKFFLHFFSDHLNISVYDKQCLVCKKQYVVGTTTQTIQAHYKNSHDVSGRDSSDIYTCADCKAPFLTSQQLKVHRTHRVCKQN</sequence>
<keyword evidence="1" id="KW-0862">Zinc</keyword>
<reference evidence="4 5" key="1">
    <citation type="journal article" date="2016" name="Genome Biol. Evol.">
        <title>Gene Family Evolution Reflects Adaptation to Soil Environmental Stressors in the Genome of the Collembolan Orchesella cincta.</title>
        <authorList>
            <person name="Faddeeva-Vakhrusheva A."/>
            <person name="Derks M.F."/>
            <person name="Anvar S.Y."/>
            <person name="Agamennone V."/>
            <person name="Suring W."/>
            <person name="Smit S."/>
            <person name="van Straalen N.M."/>
            <person name="Roelofs D."/>
        </authorList>
    </citation>
    <scope>NUCLEOTIDE SEQUENCE [LARGE SCALE GENOMIC DNA]</scope>
    <source>
        <tissue evidence="4">Mixed pool</tissue>
    </source>
</reference>
<keyword evidence="1" id="KW-0479">Metal-binding</keyword>
<dbReference type="InterPro" id="IPR013087">
    <property type="entry name" value="Znf_C2H2_type"/>
</dbReference>
<gene>
    <name evidence="4" type="ORF">Ocin01_14406</name>
</gene>
<evidence type="ECO:0000256" key="1">
    <source>
        <dbReference type="PROSITE-ProRule" id="PRU00042"/>
    </source>
</evidence>
<evidence type="ECO:0000259" key="3">
    <source>
        <dbReference type="PROSITE" id="PS50157"/>
    </source>
</evidence>
<dbReference type="AlphaFoldDB" id="A0A1D2MGZ3"/>
<dbReference type="PROSITE" id="PS50157">
    <property type="entry name" value="ZINC_FINGER_C2H2_2"/>
    <property type="match status" value="1"/>
</dbReference>